<dbReference type="SUPFAM" id="SSF143430">
    <property type="entry name" value="TTP0101/SSO1404-like"/>
    <property type="match status" value="1"/>
</dbReference>
<dbReference type="Pfam" id="PF20803">
    <property type="entry name" value="PaaX_M"/>
    <property type="match status" value="1"/>
</dbReference>
<comment type="caution">
    <text evidence="2">The sequence shown here is derived from an EMBL/GenBank/DDBJ whole genome shotgun (WGS) entry which is preliminary data.</text>
</comment>
<dbReference type="STRING" id="1798331.A2W57_02620"/>
<organism evidence="2 3">
    <name type="scientific">Candidatus Giovannonibacteria bacterium RIFCSPHIGHO2_02_43_16</name>
    <dbReference type="NCBI Taxonomy" id="1798331"/>
    <lineage>
        <taxon>Bacteria</taxon>
        <taxon>Candidatus Giovannoniibacteriota</taxon>
    </lineage>
</organism>
<protein>
    <recommendedName>
        <fullName evidence="1">Transcriptional repressor PaaX-like central Cas2-like domain-containing protein</fullName>
    </recommendedName>
</protein>
<accession>A0A1F5WET8</accession>
<evidence type="ECO:0000259" key="1">
    <source>
        <dbReference type="Pfam" id="PF20803"/>
    </source>
</evidence>
<dbReference type="Proteomes" id="UP000178276">
    <property type="component" value="Unassembled WGS sequence"/>
</dbReference>
<reference evidence="2 3" key="1">
    <citation type="journal article" date="2016" name="Nat. Commun.">
        <title>Thousands of microbial genomes shed light on interconnected biogeochemical processes in an aquifer system.</title>
        <authorList>
            <person name="Anantharaman K."/>
            <person name="Brown C.T."/>
            <person name="Hug L.A."/>
            <person name="Sharon I."/>
            <person name="Castelle C.J."/>
            <person name="Probst A.J."/>
            <person name="Thomas B.C."/>
            <person name="Singh A."/>
            <person name="Wilkins M.J."/>
            <person name="Karaoz U."/>
            <person name="Brodie E.L."/>
            <person name="Williams K.H."/>
            <person name="Hubbard S.S."/>
            <person name="Banfield J.F."/>
        </authorList>
    </citation>
    <scope>NUCLEOTIDE SEQUENCE [LARGE SCALE GENOMIC DNA]</scope>
</reference>
<dbReference type="PANTHER" id="PTHR30319:SF1">
    <property type="entry name" value="TRANSCRIPTIONAL REPRESSOR PAAX"/>
    <property type="match status" value="1"/>
</dbReference>
<dbReference type="PANTHER" id="PTHR30319">
    <property type="entry name" value="PHENYLACETIC ACID REGULATOR-RELATED TRANSCRIPTIONAL REPRESSOR"/>
    <property type="match status" value="1"/>
</dbReference>
<dbReference type="AlphaFoldDB" id="A0A1F5WET8"/>
<name>A0A1F5WET8_9BACT</name>
<sequence>MTKYGKLAGQVLELLATGSNLGFVRSRKIRAELFKEADKIWFSIDRKLLTSTLQRFKLHNYIESIVGANGIEKIKLTNRGRARALEYNFAKLDLPSKKKWDKKWRIVLFDIPEPKKKTRDALRRKLKKLGFLEFQKSVFIFPFPCQDEINFVINFFDIHDNVFYLEAPISPDASFRSHFKIK</sequence>
<proteinExistence type="predicted"/>
<feature type="domain" description="Transcriptional repressor PaaX-like central Cas2-like" evidence="1">
    <location>
        <begin position="98"/>
        <end position="167"/>
    </location>
</feature>
<dbReference type="EMBL" id="MFHJ01000018">
    <property type="protein sequence ID" value="OGF74080.1"/>
    <property type="molecule type" value="Genomic_DNA"/>
</dbReference>
<dbReference type="Gene3D" id="3.30.70.2650">
    <property type="match status" value="1"/>
</dbReference>
<evidence type="ECO:0000313" key="3">
    <source>
        <dbReference type="Proteomes" id="UP000178276"/>
    </source>
</evidence>
<dbReference type="GO" id="GO:0006351">
    <property type="term" value="P:DNA-templated transcription"/>
    <property type="evidence" value="ECO:0007669"/>
    <property type="project" value="TreeGrafter"/>
</dbReference>
<gene>
    <name evidence="2" type="ORF">A2W57_02620</name>
</gene>
<evidence type="ECO:0000313" key="2">
    <source>
        <dbReference type="EMBL" id="OGF74080.1"/>
    </source>
</evidence>
<dbReference type="InterPro" id="IPR048846">
    <property type="entry name" value="PaaX-like_central"/>
</dbReference>